<dbReference type="EMBL" id="CM000880">
    <property type="protein sequence ID" value="PNT78056.1"/>
    <property type="molecule type" value="Genomic_DNA"/>
</dbReference>
<dbReference type="InParanoid" id="A0A2K2DUV3"/>
<evidence type="ECO:0000313" key="3">
    <source>
        <dbReference type="EMBL" id="PNT78056.1"/>
    </source>
</evidence>
<dbReference type="PANTHER" id="PTHR33074:SF49">
    <property type="entry name" value="OS07G0258000 PROTEIN"/>
    <property type="match status" value="1"/>
</dbReference>
<proteinExistence type="predicted"/>
<protein>
    <recommendedName>
        <fullName evidence="2">DUF1618 domain-containing protein</fullName>
    </recommendedName>
</protein>
<dbReference type="OrthoDB" id="689295at2759"/>
<organism evidence="3">
    <name type="scientific">Brachypodium distachyon</name>
    <name type="common">Purple false brome</name>
    <name type="synonym">Trachynia distachya</name>
    <dbReference type="NCBI Taxonomy" id="15368"/>
    <lineage>
        <taxon>Eukaryota</taxon>
        <taxon>Viridiplantae</taxon>
        <taxon>Streptophyta</taxon>
        <taxon>Embryophyta</taxon>
        <taxon>Tracheophyta</taxon>
        <taxon>Spermatophyta</taxon>
        <taxon>Magnoliopsida</taxon>
        <taxon>Liliopsida</taxon>
        <taxon>Poales</taxon>
        <taxon>Poaceae</taxon>
        <taxon>BOP clade</taxon>
        <taxon>Pooideae</taxon>
        <taxon>Stipodae</taxon>
        <taxon>Brachypodieae</taxon>
        <taxon>Brachypodium</taxon>
    </lineage>
</organism>
<evidence type="ECO:0000313" key="4">
    <source>
        <dbReference type="EnsemblPlants" id="PNT78056"/>
    </source>
</evidence>
<feature type="region of interest" description="Disordered" evidence="1">
    <location>
        <begin position="224"/>
        <end position="276"/>
    </location>
</feature>
<dbReference type="PANTHER" id="PTHR33074">
    <property type="entry name" value="EXPRESSED PROTEIN-RELATED"/>
    <property type="match status" value="1"/>
</dbReference>
<accession>A0A2K2DUV3</accession>
<reference evidence="4" key="3">
    <citation type="submission" date="2018-08" db="UniProtKB">
        <authorList>
            <consortium name="EnsemblPlants"/>
        </authorList>
    </citation>
    <scope>IDENTIFICATION</scope>
    <source>
        <strain evidence="4">cv. Bd21</strain>
    </source>
</reference>
<keyword evidence="5" id="KW-1185">Reference proteome</keyword>
<evidence type="ECO:0000259" key="2">
    <source>
        <dbReference type="Pfam" id="PF07762"/>
    </source>
</evidence>
<dbReference type="Proteomes" id="UP000008810">
    <property type="component" value="Chromosome 1"/>
</dbReference>
<name>A0A2K2DUV3_BRADI</name>
<sequence>MCVLCPGLEGDDFDVEPSVRCADGPFVLLAVSLTFDPSRPVCGSGFREYFMYTAGPGKPSLKLIPGPPCHGPLALLHRAEHGISSGPQHHFVIAALEMNLSHYSLPGARRIDYDLHVFSSKSNVWITKAVTQDPSCDWESAKAHGTSKVITLGAGKLGWVDIWRGILVCDVLHIDPEPVLHFIPLPDPMGSNKMDFFDTCQRSTRDVNCSDGSIKFVEVEFLSDDDEASDGDDGEASDGDDDGEASDDDDGEASDDDDGEASDDDDEASWDSPERSWTATMWKKETLFGDWQPLHSVDVDDISVCASHSDIVPELWDDMTRKPSLAKLITASPTLTLLDDSVVYMMCKASYEDPRAWMISVDMKTKEMVQVFPFCADRVCNVTVNYHPFAFSRYLTAPPGT</sequence>
<dbReference type="AlphaFoldDB" id="A0A2K2DUV3"/>
<evidence type="ECO:0000256" key="1">
    <source>
        <dbReference type="SAM" id="MobiDB-lite"/>
    </source>
</evidence>
<dbReference type="Pfam" id="PF07762">
    <property type="entry name" value="DUF1618"/>
    <property type="match status" value="1"/>
</dbReference>
<gene>
    <name evidence="3" type="ORF">BRADI_1g73046v3</name>
</gene>
<feature type="domain" description="DUF1618" evidence="2">
    <location>
        <begin position="159"/>
        <end position="344"/>
    </location>
</feature>
<reference evidence="3" key="2">
    <citation type="submission" date="2017-06" db="EMBL/GenBank/DDBJ databases">
        <title>WGS assembly of Brachypodium distachyon.</title>
        <authorList>
            <consortium name="The International Brachypodium Initiative"/>
            <person name="Lucas S."/>
            <person name="Harmon-Smith M."/>
            <person name="Lail K."/>
            <person name="Tice H."/>
            <person name="Grimwood J."/>
            <person name="Bruce D."/>
            <person name="Barry K."/>
            <person name="Shu S."/>
            <person name="Lindquist E."/>
            <person name="Wang M."/>
            <person name="Pitluck S."/>
            <person name="Vogel J.P."/>
            <person name="Garvin D.F."/>
            <person name="Mockler T.C."/>
            <person name="Schmutz J."/>
            <person name="Rokhsar D."/>
            <person name="Bevan M.W."/>
        </authorList>
    </citation>
    <scope>NUCLEOTIDE SEQUENCE</scope>
    <source>
        <strain evidence="3">Bd21</strain>
    </source>
</reference>
<dbReference type="Gramene" id="PNT78056">
    <property type="protein sequence ID" value="PNT78056"/>
    <property type="gene ID" value="BRADI_1g73046v3"/>
</dbReference>
<reference evidence="3 4" key="1">
    <citation type="journal article" date="2010" name="Nature">
        <title>Genome sequencing and analysis of the model grass Brachypodium distachyon.</title>
        <authorList>
            <consortium name="International Brachypodium Initiative"/>
        </authorList>
    </citation>
    <scope>NUCLEOTIDE SEQUENCE [LARGE SCALE GENOMIC DNA]</scope>
    <source>
        <strain evidence="3 4">Bd21</strain>
    </source>
</reference>
<feature type="compositionally biased region" description="Acidic residues" evidence="1">
    <location>
        <begin position="224"/>
        <end position="269"/>
    </location>
</feature>
<dbReference type="EnsemblPlants" id="PNT78056">
    <property type="protein sequence ID" value="PNT78056"/>
    <property type="gene ID" value="BRADI_1g73046v3"/>
</dbReference>
<evidence type="ECO:0000313" key="5">
    <source>
        <dbReference type="Proteomes" id="UP000008810"/>
    </source>
</evidence>
<dbReference type="InterPro" id="IPR011676">
    <property type="entry name" value="DUF1618"/>
</dbReference>